<evidence type="ECO:0000313" key="2">
    <source>
        <dbReference type="Proteomes" id="UP000193335"/>
    </source>
</evidence>
<protein>
    <submittedName>
        <fullName evidence="1">Uncharacterized protein</fullName>
    </submittedName>
</protein>
<name>A0A1Y2JAY8_BRAJP</name>
<dbReference type="Proteomes" id="UP000193335">
    <property type="component" value="Unassembled WGS sequence"/>
</dbReference>
<proteinExistence type="predicted"/>
<sequence>MLVEVADDGGPISPIAPQLLLLRKVAGFGVQHAQVHACDLLRHAKASDQLRVGQEQLVSLAFERLG</sequence>
<comment type="caution">
    <text evidence="1">The sequence shown here is derived from an EMBL/GenBank/DDBJ whole genome shotgun (WGS) entry which is preliminary data.</text>
</comment>
<accession>A0A1Y2JAY8</accession>
<organism evidence="1 2">
    <name type="scientific">Bradyrhizobium japonicum</name>
    <dbReference type="NCBI Taxonomy" id="375"/>
    <lineage>
        <taxon>Bacteria</taxon>
        <taxon>Pseudomonadati</taxon>
        <taxon>Pseudomonadota</taxon>
        <taxon>Alphaproteobacteria</taxon>
        <taxon>Hyphomicrobiales</taxon>
        <taxon>Nitrobacteraceae</taxon>
        <taxon>Bradyrhizobium</taxon>
    </lineage>
</organism>
<evidence type="ECO:0000313" key="1">
    <source>
        <dbReference type="EMBL" id="OSJ22144.1"/>
    </source>
</evidence>
<dbReference type="EMBL" id="NAFL01000286">
    <property type="protein sequence ID" value="OSJ22144.1"/>
    <property type="molecule type" value="Genomic_DNA"/>
</dbReference>
<dbReference type="AlphaFoldDB" id="A0A1Y2JAY8"/>
<reference evidence="1 2" key="1">
    <citation type="submission" date="2017-03" db="EMBL/GenBank/DDBJ databases">
        <title>Whole genome sequences of fourteen strains of Bradyrhizobium canariense and one strain of Bradyrhizobium japonicum isolated from Lupinus (Papilionoideae: Genisteae) species in Algeria.</title>
        <authorList>
            <person name="Crovadore J."/>
            <person name="Chekireb D."/>
            <person name="Brachmann A."/>
            <person name="Chablais R."/>
            <person name="Cochard B."/>
            <person name="Lefort F."/>
        </authorList>
    </citation>
    <scope>NUCLEOTIDE SEQUENCE [LARGE SCALE GENOMIC DNA]</scope>
    <source>
        <strain evidence="1 2">UBMA197</strain>
    </source>
</reference>
<gene>
    <name evidence="1" type="ORF">BSZ19_47020</name>
</gene>